<sequence length="103" mass="12085">MPVWEFIPRRVLYLMMLEYSLRYNDHVYQYTINSDGPTCLKNHMRVANEHLPVPYTTAEMHRIMEIITMTLRLTILVREIHAPTCLDLANLIIELIQAAEAAE</sequence>
<evidence type="ECO:0000313" key="2">
    <source>
        <dbReference type="Proteomes" id="UP001160148"/>
    </source>
</evidence>
<dbReference type="AlphaFoldDB" id="A0AAV0W403"/>
<name>A0AAV0W403_9HEMI</name>
<reference evidence="1 2" key="1">
    <citation type="submission" date="2023-01" db="EMBL/GenBank/DDBJ databases">
        <authorList>
            <person name="Whitehead M."/>
        </authorList>
    </citation>
    <scope>NUCLEOTIDE SEQUENCE [LARGE SCALE GENOMIC DNA]</scope>
</reference>
<gene>
    <name evidence="1" type="ORF">MEUPH1_LOCUS6979</name>
</gene>
<accession>A0AAV0W403</accession>
<dbReference type="EMBL" id="CARXXK010000001">
    <property type="protein sequence ID" value="CAI6350531.1"/>
    <property type="molecule type" value="Genomic_DNA"/>
</dbReference>
<evidence type="ECO:0000313" key="1">
    <source>
        <dbReference type="EMBL" id="CAI6350531.1"/>
    </source>
</evidence>
<proteinExistence type="predicted"/>
<organism evidence="1 2">
    <name type="scientific">Macrosiphum euphorbiae</name>
    <name type="common">potato aphid</name>
    <dbReference type="NCBI Taxonomy" id="13131"/>
    <lineage>
        <taxon>Eukaryota</taxon>
        <taxon>Metazoa</taxon>
        <taxon>Ecdysozoa</taxon>
        <taxon>Arthropoda</taxon>
        <taxon>Hexapoda</taxon>
        <taxon>Insecta</taxon>
        <taxon>Pterygota</taxon>
        <taxon>Neoptera</taxon>
        <taxon>Paraneoptera</taxon>
        <taxon>Hemiptera</taxon>
        <taxon>Sternorrhyncha</taxon>
        <taxon>Aphidomorpha</taxon>
        <taxon>Aphidoidea</taxon>
        <taxon>Aphididae</taxon>
        <taxon>Macrosiphini</taxon>
        <taxon>Macrosiphum</taxon>
    </lineage>
</organism>
<keyword evidence="2" id="KW-1185">Reference proteome</keyword>
<protein>
    <submittedName>
        <fullName evidence="1">Uncharacterized protein</fullName>
    </submittedName>
</protein>
<dbReference type="Proteomes" id="UP001160148">
    <property type="component" value="Unassembled WGS sequence"/>
</dbReference>
<comment type="caution">
    <text evidence="1">The sequence shown here is derived from an EMBL/GenBank/DDBJ whole genome shotgun (WGS) entry which is preliminary data.</text>
</comment>